<gene>
    <name evidence="1" type="ORF">S06H3_43739</name>
</gene>
<proteinExistence type="predicted"/>
<name>X1NVF0_9ZZZZ</name>
<dbReference type="AlphaFoldDB" id="X1NVF0"/>
<sequence length="155" mass="17054">CSATVSLTIKVSDTLRNSNDAEKNSTSSSYVNVKEVLLNKDLANCRLKFSLASSLIDKTAYAKVYKNGDLIGEERSTTITTWSTFSEDFAGWVSGDLIQIYAKRDFAGASAKVKDMRFYYDEDDKITEVGGEELDTPLGLVSVRDPTISVTNQDP</sequence>
<reference evidence="1" key="1">
    <citation type="journal article" date="2014" name="Front. Microbiol.">
        <title>High frequency of phylogenetically diverse reductive dehalogenase-homologous genes in deep subseafloor sedimentary metagenomes.</title>
        <authorList>
            <person name="Kawai M."/>
            <person name="Futagami T."/>
            <person name="Toyoda A."/>
            <person name="Takaki Y."/>
            <person name="Nishi S."/>
            <person name="Hori S."/>
            <person name="Arai W."/>
            <person name="Tsubouchi T."/>
            <person name="Morono Y."/>
            <person name="Uchiyama I."/>
            <person name="Ito T."/>
            <person name="Fujiyama A."/>
            <person name="Inagaki F."/>
            <person name="Takami H."/>
        </authorList>
    </citation>
    <scope>NUCLEOTIDE SEQUENCE</scope>
    <source>
        <strain evidence="1">Expedition CK06-06</strain>
    </source>
</reference>
<accession>X1NVF0</accession>
<comment type="caution">
    <text evidence="1">The sequence shown here is derived from an EMBL/GenBank/DDBJ whole genome shotgun (WGS) entry which is preliminary data.</text>
</comment>
<evidence type="ECO:0000313" key="1">
    <source>
        <dbReference type="EMBL" id="GAI34201.1"/>
    </source>
</evidence>
<organism evidence="1">
    <name type="scientific">marine sediment metagenome</name>
    <dbReference type="NCBI Taxonomy" id="412755"/>
    <lineage>
        <taxon>unclassified sequences</taxon>
        <taxon>metagenomes</taxon>
        <taxon>ecological metagenomes</taxon>
    </lineage>
</organism>
<dbReference type="EMBL" id="BARV01027147">
    <property type="protein sequence ID" value="GAI34201.1"/>
    <property type="molecule type" value="Genomic_DNA"/>
</dbReference>
<feature type="non-terminal residue" evidence="1">
    <location>
        <position position="1"/>
    </location>
</feature>
<protein>
    <submittedName>
        <fullName evidence="1">Uncharacterized protein</fullName>
    </submittedName>
</protein>